<dbReference type="InterPro" id="IPR006638">
    <property type="entry name" value="Elp3/MiaA/NifB-like_rSAM"/>
</dbReference>
<organism evidence="8">
    <name type="scientific">hydrocarbon metagenome</name>
    <dbReference type="NCBI Taxonomy" id="938273"/>
    <lineage>
        <taxon>unclassified sequences</taxon>
        <taxon>metagenomes</taxon>
        <taxon>ecological metagenomes</taxon>
    </lineage>
</organism>
<dbReference type="AlphaFoldDB" id="A0A0W8FC11"/>
<protein>
    <submittedName>
        <fullName evidence="8">Radical sam domain protein</fullName>
    </submittedName>
</protein>
<gene>
    <name evidence="8" type="ORF">ASZ90_011851</name>
</gene>
<keyword evidence="5" id="KW-0408">Iron</keyword>
<proteinExistence type="predicted"/>
<dbReference type="PROSITE" id="PS51918">
    <property type="entry name" value="RADICAL_SAM"/>
    <property type="match status" value="1"/>
</dbReference>
<sequence>MERLIAFGPVPSRRLGRSLGINNIPAKICSYSCAYCQVGRTLQMSAERRSYYLPQQIFDQVAQKVAEARDLGLTIDYLSFVPDGEPTLDSNLGEEIDMLKTLGIKIAVISNASLIWDEKVREDLFKADWVSVKVDSLEDKAWRRIDRPHRSLRLDTILQGIKDFAREYSGILATESMLLAGINDCKASLLALAEFLEGIDPEVSYISVPIRPPTESWVQMPSPENLCLAYQIFSQRLKRVELLVGYEGDSFDFTGEAKEDILAIASVHPMREAALRRFLEKSGNSWDIIEELLEKKELLRIEYQGNSFYLRRPERQDKIGAE</sequence>
<evidence type="ECO:0000256" key="5">
    <source>
        <dbReference type="ARBA" id="ARBA00023004"/>
    </source>
</evidence>
<accession>A0A0W8FC11</accession>
<dbReference type="PANTHER" id="PTHR43787">
    <property type="entry name" value="FEMO COFACTOR BIOSYNTHESIS PROTEIN NIFB-RELATED"/>
    <property type="match status" value="1"/>
</dbReference>
<dbReference type="PANTHER" id="PTHR43787:SF11">
    <property type="entry name" value="UPF0026 PROTEIN SLR1464"/>
    <property type="match status" value="1"/>
</dbReference>
<dbReference type="SUPFAM" id="SSF102114">
    <property type="entry name" value="Radical SAM enzymes"/>
    <property type="match status" value="1"/>
</dbReference>
<reference evidence="8" key="1">
    <citation type="journal article" date="2015" name="Proc. Natl. Acad. Sci. U.S.A.">
        <title>Networks of energetic and metabolic interactions define dynamics in microbial communities.</title>
        <authorList>
            <person name="Embree M."/>
            <person name="Liu J.K."/>
            <person name="Al-Bassam M.M."/>
            <person name="Zengler K."/>
        </authorList>
    </citation>
    <scope>NUCLEOTIDE SEQUENCE</scope>
</reference>
<dbReference type="EMBL" id="LNQE01001381">
    <property type="protein sequence ID" value="KUG18436.1"/>
    <property type="molecule type" value="Genomic_DNA"/>
</dbReference>
<dbReference type="GO" id="GO:0051539">
    <property type="term" value="F:4 iron, 4 sulfur cluster binding"/>
    <property type="evidence" value="ECO:0007669"/>
    <property type="project" value="UniProtKB-KW"/>
</dbReference>
<dbReference type="GO" id="GO:0046872">
    <property type="term" value="F:metal ion binding"/>
    <property type="evidence" value="ECO:0007669"/>
    <property type="project" value="UniProtKB-KW"/>
</dbReference>
<feature type="domain" description="Radical SAM core" evidence="7">
    <location>
        <begin position="11"/>
        <end position="247"/>
    </location>
</feature>
<dbReference type="InterPro" id="IPR013785">
    <property type="entry name" value="Aldolase_TIM"/>
</dbReference>
<evidence type="ECO:0000259" key="7">
    <source>
        <dbReference type="PROSITE" id="PS51918"/>
    </source>
</evidence>
<evidence type="ECO:0000256" key="2">
    <source>
        <dbReference type="ARBA" id="ARBA00022485"/>
    </source>
</evidence>
<dbReference type="Gene3D" id="3.20.20.70">
    <property type="entry name" value="Aldolase class I"/>
    <property type="match status" value="1"/>
</dbReference>
<evidence type="ECO:0000256" key="1">
    <source>
        <dbReference type="ARBA" id="ARBA00001966"/>
    </source>
</evidence>
<dbReference type="GO" id="GO:0003824">
    <property type="term" value="F:catalytic activity"/>
    <property type="evidence" value="ECO:0007669"/>
    <property type="project" value="InterPro"/>
</dbReference>
<comment type="cofactor">
    <cofactor evidence="1">
        <name>[4Fe-4S] cluster</name>
        <dbReference type="ChEBI" id="CHEBI:49883"/>
    </cofactor>
</comment>
<dbReference type="InterPro" id="IPR058240">
    <property type="entry name" value="rSAM_sf"/>
</dbReference>
<comment type="caution">
    <text evidence="8">The sequence shown here is derived from an EMBL/GenBank/DDBJ whole genome shotgun (WGS) entry which is preliminary data.</text>
</comment>
<dbReference type="SFLD" id="SFLDS00029">
    <property type="entry name" value="Radical_SAM"/>
    <property type="match status" value="1"/>
</dbReference>
<keyword evidence="4" id="KW-0479">Metal-binding</keyword>
<keyword evidence="2" id="KW-0004">4Fe-4S</keyword>
<evidence type="ECO:0000313" key="8">
    <source>
        <dbReference type="EMBL" id="KUG18436.1"/>
    </source>
</evidence>
<keyword evidence="6" id="KW-0411">Iron-sulfur</keyword>
<dbReference type="Pfam" id="PF04055">
    <property type="entry name" value="Radical_SAM"/>
    <property type="match status" value="1"/>
</dbReference>
<dbReference type="SFLD" id="SFLDG01083">
    <property type="entry name" value="Uncharacterised_Radical_SAM_Su"/>
    <property type="match status" value="1"/>
</dbReference>
<evidence type="ECO:0000256" key="6">
    <source>
        <dbReference type="ARBA" id="ARBA00023014"/>
    </source>
</evidence>
<dbReference type="SMART" id="SM00729">
    <property type="entry name" value="Elp3"/>
    <property type="match status" value="1"/>
</dbReference>
<dbReference type="InterPro" id="IPR040084">
    <property type="entry name" value="GTPase_Obg"/>
</dbReference>
<evidence type="ECO:0000256" key="3">
    <source>
        <dbReference type="ARBA" id="ARBA00022691"/>
    </source>
</evidence>
<keyword evidence="3" id="KW-0949">S-adenosyl-L-methionine</keyword>
<dbReference type="InterPro" id="IPR007197">
    <property type="entry name" value="rSAM"/>
</dbReference>
<dbReference type="CDD" id="cd01335">
    <property type="entry name" value="Radical_SAM"/>
    <property type="match status" value="1"/>
</dbReference>
<evidence type="ECO:0000256" key="4">
    <source>
        <dbReference type="ARBA" id="ARBA00022723"/>
    </source>
</evidence>
<name>A0A0W8FC11_9ZZZZ</name>